<sequence length="217" mass="24818">MEHIRQLVTLWARLRAIPLAVDAEDTITWKHTASGIYSATSAYSAQLLGLVSSPMGFAVWKAWAPPKMKFFAWLAIQNRVWTADRLERRGWPNCGLCPLCKQTLETASHIFKCRYSIRLWGLIKGWLKLDYLDISSWITMRSIKDCWLNMSNSSMPNRKAMASLAMLTCWTIWCERNARVFRHKSTLPSVLFSNIKSDANLWVIAGAKHLGQIMPGE</sequence>
<keyword evidence="3" id="KW-1185">Reference proteome</keyword>
<dbReference type="AlphaFoldDB" id="A0A453T566"/>
<protein>
    <recommendedName>
        <fullName evidence="1">Reverse transcriptase zinc-binding domain-containing protein</fullName>
    </recommendedName>
</protein>
<evidence type="ECO:0000313" key="2">
    <source>
        <dbReference type="EnsemblPlants" id="AET7Gv21247900.1"/>
    </source>
</evidence>
<dbReference type="PANTHER" id="PTHR33116">
    <property type="entry name" value="REVERSE TRANSCRIPTASE ZINC-BINDING DOMAIN-CONTAINING PROTEIN-RELATED-RELATED"/>
    <property type="match status" value="1"/>
</dbReference>
<reference evidence="3" key="1">
    <citation type="journal article" date="2014" name="Science">
        <title>Ancient hybridizations among the ancestral genomes of bread wheat.</title>
        <authorList>
            <consortium name="International Wheat Genome Sequencing Consortium,"/>
            <person name="Marcussen T."/>
            <person name="Sandve S.R."/>
            <person name="Heier L."/>
            <person name="Spannagl M."/>
            <person name="Pfeifer M."/>
            <person name="Jakobsen K.S."/>
            <person name="Wulff B.B."/>
            <person name="Steuernagel B."/>
            <person name="Mayer K.F."/>
            <person name="Olsen O.A."/>
        </authorList>
    </citation>
    <scope>NUCLEOTIDE SEQUENCE [LARGE SCALE GENOMIC DNA]</scope>
    <source>
        <strain evidence="3">cv. AL8/78</strain>
    </source>
</reference>
<feature type="domain" description="Reverse transcriptase zinc-binding" evidence="1">
    <location>
        <begin position="37"/>
        <end position="120"/>
    </location>
</feature>
<dbReference type="EnsemblPlants" id="AET7Gv21247900.1">
    <property type="protein sequence ID" value="AET7Gv21247900.1"/>
    <property type="gene ID" value="AET7Gv21247900"/>
</dbReference>
<reference evidence="2" key="5">
    <citation type="journal article" date="2021" name="G3 (Bethesda)">
        <title>Aegilops tauschii genome assembly Aet v5.0 features greater sequence contiguity and improved annotation.</title>
        <authorList>
            <person name="Wang L."/>
            <person name="Zhu T."/>
            <person name="Rodriguez J.C."/>
            <person name="Deal K.R."/>
            <person name="Dubcovsky J."/>
            <person name="McGuire P.E."/>
            <person name="Lux T."/>
            <person name="Spannagl M."/>
            <person name="Mayer K.F.X."/>
            <person name="Baldrich P."/>
            <person name="Meyers B.C."/>
            <person name="Huo N."/>
            <person name="Gu Y.Q."/>
            <person name="Zhou H."/>
            <person name="Devos K.M."/>
            <person name="Bennetzen J.L."/>
            <person name="Unver T."/>
            <person name="Budak H."/>
            <person name="Gulick P.J."/>
            <person name="Galiba G."/>
            <person name="Kalapos B."/>
            <person name="Nelson D.R."/>
            <person name="Li P."/>
            <person name="You F.M."/>
            <person name="Luo M.C."/>
            <person name="Dvorak J."/>
        </authorList>
    </citation>
    <scope>NUCLEOTIDE SEQUENCE [LARGE SCALE GENOMIC DNA]</scope>
    <source>
        <strain evidence="2">cv. AL8/78</strain>
    </source>
</reference>
<dbReference type="InterPro" id="IPR026960">
    <property type="entry name" value="RVT-Znf"/>
</dbReference>
<dbReference type="Proteomes" id="UP000015105">
    <property type="component" value="Chromosome 7D"/>
</dbReference>
<dbReference type="PANTHER" id="PTHR33116:SF78">
    <property type="entry name" value="OS12G0587133 PROTEIN"/>
    <property type="match status" value="1"/>
</dbReference>
<organism evidence="2 3">
    <name type="scientific">Aegilops tauschii subsp. strangulata</name>
    <name type="common">Goatgrass</name>
    <dbReference type="NCBI Taxonomy" id="200361"/>
    <lineage>
        <taxon>Eukaryota</taxon>
        <taxon>Viridiplantae</taxon>
        <taxon>Streptophyta</taxon>
        <taxon>Embryophyta</taxon>
        <taxon>Tracheophyta</taxon>
        <taxon>Spermatophyta</taxon>
        <taxon>Magnoliopsida</taxon>
        <taxon>Liliopsida</taxon>
        <taxon>Poales</taxon>
        <taxon>Poaceae</taxon>
        <taxon>BOP clade</taxon>
        <taxon>Pooideae</taxon>
        <taxon>Triticodae</taxon>
        <taxon>Triticeae</taxon>
        <taxon>Triticinae</taxon>
        <taxon>Aegilops</taxon>
    </lineage>
</organism>
<name>A0A453T566_AEGTS</name>
<dbReference type="Gramene" id="AET7Gv21247900.1">
    <property type="protein sequence ID" value="AET7Gv21247900.1"/>
    <property type="gene ID" value="AET7Gv21247900"/>
</dbReference>
<proteinExistence type="predicted"/>
<dbReference type="Pfam" id="PF13966">
    <property type="entry name" value="zf-RVT"/>
    <property type="match status" value="1"/>
</dbReference>
<evidence type="ECO:0000313" key="3">
    <source>
        <dbReference type="Proteomes" id="UP000015105"/>
    </source>
</evidence>
<accession>A0A453T566</accession>
<reference evidence="2" key="4">
    <citation type="submission" date="2019-03" db="UniProtKB">
        <authorList>
            <consortium name="EnsemblPlants"/>
        </authorList>
    </citation>
    <scope>IDENTIFICATION</scope>
</reference>
<reference evidence="2" key="3">
    <citation type="journal article" date="2017" name="Nature">
        <title>Genome sequence of the progenitor of the wheat D genome Aegilops tauschii.</title>
        <authorList>
            <person name="Luo M.C."/>
            <person name="Gu Y.Q."/>
            <person name="Puiu D."/>
            <person name="Wang H."/>
            <person name="Twardziok S.O."/>
            <person name="Deal K.R."/>
            <person name="Huo N."/>
            <person name="Zhu T."/>
            <person name="Wang L."/>
            <person name="Wang Y."/>
            <person name="McGuire P.E."/>
            <person name="Liu S."/>
            <person name="Long H."/>
            <person name="Ramasamy R.K."/>
            <person name="Rodriguez J.C."/>
            <person name="Van S.L."/>
            <person name="Yuan L."/>
            <person name="Wang Z."/>
            <person name="Xia Z."/>
            <person name="Xiao L."/>
            <person name="Anderson O.D."/>
            <person name="Ouyang S."/>
            <person name="Liang Y."/>
            <person name="Zimin A.V."/>
            <person name="Pertea G."/>
            <person name="Qi P."/>
            <person name="Bennetzen J.L."/>
            <person name="Dai X."/>
            <person name="Dawson M.W."/>
            <person name="Muller H.G."/>
            <person name="Kugler K."/>
            <person name="Rivarola-Duarte L."/>
            <person name="Spannagl M."/>
            <person name="Mayer K.F.X."/>
            <person name="Lu F.H."/>
            <person name="Bevan M.W."/>
            <person name="Leroy P."/>
            <person name="Li P."/>
            <person name="You F.M."/>
            <person name="Sun Q."/>
            <person name="Liu Z."/>
            <person name="Lyons E."/>
            <person name="Wicker T."/>
            <person name="Salzberg S.L."/>
            <person name="Devos K.M."/>
            <person name="Dvorak J."/>
        </authorList>
    </citation>
    <scope>NUCLEOTIDE SEQUENCE [LARGE SCALE GENOMIC DNA]</scope>
    <source>
        <strain evidence="2">cv. AL8/78</strain>
    </source>
</reference>
<dbReference type="STRING" id="200361.A0A453T566"/>
<reference evidence="3" key="2">
    <citation type="journal article" date="2017" name="Nat. Plants">
        <title>The Aegilops tauschii genome reveals multiple impacts of transposons.</title>
        <authorList>
            <person name="Zhao G."/>
            <person name="Zou C."/>
            <person name="Li K."/>
            <person name="Wang K."/>
            <person name="Li T."/>
            <person name="Gao L."/>
            <person name="Zhang X."/>
            <person name="Wang H."/>
            <person name="Yang Z."/>
            <person name="Liu X."/>
            <person name="Jiang W."/>
            <person name="Mao L."/>
            <person name="Kong X."/>
            <person name="Jiao Y."/>
            <person name="Jia J."/>
        </authorList>
    </citation>
    <scope>NUCLEOTIDE SEQUENCE [LARGE SCALE GENOMIC DNA]</scope>
    <source>
        <strain evidence="3">cv. AL8/78</strain>
    </source>
</reference>
<evidence type="ECO:0000259" key="1">
    <source>
        <dbReference type="Pfam" id="PF13966"/>
    </source>
</evidence>